<dbReference type="GO" id="GO:0016020">
    <property type="term" value="C:membrane"/>
    <property type="evidence" value="ECO:0007669"/>
    <property type="project" value="UniProtKB-SubCell"/>
</dbReference>
<keyword evidence="4 6" id="KW-0472">Membrane</keyword>
<gene>
    <name evidence="10" type="ORF">D4764_03G0008680</name>
</gene>
<keyword evidence="3 6" id="KW-1133">Transmembrane helix</keyword>
<dbReference type="PANTHER" id="PTHR47767:SF1">
    <property type="entry name" value="ADHESION G PROTEIN-COUPLED RECEPTOR G7"/>
    <property type="match status" value="1"/>
</dbReference>
<accession>A0A5C6ND58</accession>
<dbReference type="InterPro" id="IPR053985">
    <property type="entry name" value="GPR128_GAIN_subdom_A"/>
</dbReference>
<evidence type="ECO:0000256" key="5">
    <source>
        <dbReference type="ARBA" id="ARBA00023157"/>
    </source>
</evidence>
<dbReference type="InterPro" id="IPR053986">
    <property type="entry name" value="GPR128_GAIN_subdom_B"/>
</dbReference>
<evidence type="ECO:0000256" key="6">
    <source>
        <dbReference type="SAM" id="Phobius"/>
    </source>
</evidence>
<dbReference type="Proteomes" id="UP000324091">
    <property type="component" value="Chromosome 3"/>
</dbReference>
<sequence>MVASFWFPLTPIGLFAYSDKVCDDGTSNAGKPIASARCTNRTGRPRFEEPQILDCGQTLTDIQQNLTNSANIEALASNTQILTSVPQELTPDNITTAAQIVQTLLVSSNVTENVRLAAIATVSQLLSANETDDTKQNNATLGLTVTLDNLSVSLSLSLNTSASQVVQPNLVVQSAQIPAVNTQGVQFTSFSGTAGTFSANRIELNVNTTSVVVNEGSIPEALIFVRFPKEEAAVERATPSNVSLGFVLYQNDRFFRSRRYKRQRATIRVLSGTVQGPLVPQHLEMMFRPQMINGTSLYEFACVFWNYELNDWSTDGCSKGNTSDGFLRCFCNHTTNFAALWSFRENYEYAQALDWISTIGLCLSIAGLVVTIVHHLEYNFCKFSGDSKGSVKARVVLLCIYITLLAFIITFLSGVRNYSRQYEISTVPDRETNTVLLSEEYVEPDTGPCTAVTALLHFFLLASFLWNCVYGTQLVLLLRSLHSSLPPYWTKLSHAVGWGIPAVVTAITLAITYRADDPLGYRQEEFCWLAALDKAKRFDYRKPMFWGFLLPVGLILIYNIVLLVLTSMTTCKTNKNLQSTKHLSLRKKVLISFSVAVLLGLSWILGYLVLVTSGQPHLVFSVIFCICTTTQGFQIFILFTARTPSFRKNVSLSLQRLTEVNNELHGRTYHLWKNLKSMSTSETYRDLEDHYSKSLRR</sequence>
<dbReference type="GO" id="GO:0004930">
    <property type="term" value="F:G protein-coupled receptor activity"/>
    <property type="evidence" value="ECO:0007669"/>
    <property type="project" value="InterPro"/>
</dbReference>
<dbReference type="InterPro" id="IPR000832">
    <property type="entry name" value="GPCR_2_secretin-like"/>
</dbReference>
<dbReference type="InterPro" id="IPR047938">
    <property type="entry name" value="GPR128_7tmB2"/>
</dbReference>
<feature type="transmembrane region" description="Helical" evidence="6">
    <location>
        <begin position="454"/>
        <end position="480"/>
    </location>
</feature>
<dbReference type="Gene3D" id="1.20.1070.10">
    <property type="entry name" value="Rhodopsin 7-helix transmembrane proteins"/>
    <property type="match status" value="1"/>
</dbReference>
<evidence type="ECO:0000313" key="10">
    <source>
        <dbReference type="EMBL" id="TWW63860.1"/>
    </source>
</evidence>
<dbReference type="Pfam" id="PF22261">
    <property type="entry name" value="GPR128_GAIN_subdom_B"/>
    <property type="match status" value="1"/>
</dbReference>
<evidence type="ECO:0000259" key="9">
    <source>
        <dbReference type="PROSITE" id="PS50261"/>
    </source>
</evidence>
<dbReference type="SMART" id="SM00303">
    <property type="entry name" value="GPS"/>
    <property type="match status" value="1"/>
</dbReference>
<dbReference type="InterPro" id="IPR017981">
    <property type="entry name" value="GPCR_2-like_7TM"/>
</dbReference>
<dbReference type="PANTHER" id="PTHR47767">
    <property type="entry name" value="ADHESION G PROTEIN-COUPLED RECEPTOR G7"/>
    <property type="match status" value="1"/>
</dbReference>
<evidence type="ECO:0000259" key="8">
    <source>
        <dbReference type="PROSITE" id="PS50221"/>
    </source>
</evidence>
<evidence type="ECO:0000256" key="7">
    <source>
        <dbReference type="SAM" id="SignalP"/>
    </source>
</evidence>
<feature type="transmembrane region" description="Helical" evidence="6">
    <location>
        <begin position="355"/>
        <end position="374"/>
    </location>
</feature>
<feature type="transmembrane region" description="Helical" evidence="6">
    <location>
        <begin position="395"/>
        <end position="415"/>
    </location>
</feature>
<keyword evidence="11" id="KW-1185">Reference proteome</keyword>
<evidence type="ECO:0000256" key="2">
    <source>
        <dbReference type="ARBA" id="ARBA00022692"/>
    </source>
</evidence>
<name>A0A5C6ND58_9TELE</name>
<feature type="transmembrane region" description="Helical" evidence="6">
    <location>
        <begin position="544"/>
        <end position="568"/>
    </location>
</feature>
<keyword evidence="7" id="KW-0732">Signal</keyword>
<comment type="subcellular location">
    <subcellularLocation>
        <location evidence="1">Membrane</location>
        <topology evidence="1">Multi-pass membrane protein</topology>
    </subcellularLocation>
</comment>
<dbReference type="Pfam" id="PF22259">
    <property type="entry name" value="GPR128_GAIN_subdomA"/>
    <property type="match status" value="1"/>
</dbReference>
<dbReference type="PROSITE" id="PS50261">
    <property type="entry name" value="G_PROTEIN_RECEP_F2_4"/>
    <property type="match status" value="1"/>
</dbReference>
<dbReference type="InterPro" id="IPR000203">
    <property type="entry name" value="GPS"/>
</dbReference>
<dbReference type="EMBL" id="RHFK02000016">
    <property type="protein sequence ID" value="TWW63860.1"/>
    <property type="molecule type" value="Genomic_DNA"/>
</dbReference>
<dbReference type="InterPro" id="IPR053984">
    <property type="entry name" value="GPR128_N"/>
</dbReference>
<dbReference type="CDD" id="cd15257">
    <property type="entry name" value="7tmB2_GPR128"/>
    <property type="match status" value="1"/>
</dbReference>
<evidence type="ECO:0000313" key="11">
    <source>
        <dbReference type="Proteomes" id="UP000324091"/>
    </source>
</evidence>
<feature type="chain" id="PRO_5022839452" evidence="7">
    <location>
        <begin position="17"/>
        <end position="697"/>
    </location>
</feature>
<feature type="transmembrane region" description="Helical" evidence="6">
    <location>
        <begin position="618"/>
        <end position="639"/>
    </location>
</feature>
<feature type="domain" description="G-protein coupled receptors family 2 profile 2" evidence="9">
    <location>
        <begin position="353"/>
        <end position="643"/>
    </location>
</feature>
<protein>
    <submittedName>
        <fullName evidence="10">Adhesion G-protein coupled receptor G7</fullName>
    </submittedName>
</protein>
<reference evidence="10 11" key="1">
    <citation type="submission" date="2019-04" db="EMBL/GenBank/DDBJ databases">
        <title>Chromosome genome assembly for Takifugu flavidus.</title>
        <authorList>
            <person name="Xiao S."/>
        </authorList>
    </citation>
    <scope>NUCLEOTIDE SEQUENCE [LARGE SCALE GENOMIC DNA]</scope>
    <source>
        <strain evidence="10">HTHZ2018</strain>
        <tissue evidence="10">Muscle</tissue>
    </source>
</reference>
<dbReference type="Gene3D" id="2.60.220.50">
    <property type="match status" value="1"/>
</dbReference>
<dbReference type="InterPro" id="IPR046338">
    <property type="entry name" value="GAIN_dom_sf"/>
</dbReference>
<comment type="caution">
    <text evidence="10">The sequence shown here is derived from an EMBL/GenBank/DDBJ whole genome shotgun (WGS) entry which is preliminary data.</text>
</comment>
<evidence type="ECO:0000256" key="3">
    <source>
        <dbReference type="ARBA" id="ARBA00022989"/>
    </source>
</evidence>
<dbReference type="Pfam" id="PF00002">
    <property type="entry name" value="7tm_2"/>
    <property type="match status" value="1"/>
</dbReference>
<dbReference type="GO" id="GO:0007166">
    <property type="term" value="P:cell surface receptor signaling pathway"/>
    <property type="evidence" value="ECO:0007669"/>
    <property type="project" value="InterPro"/>
</dbReference>
<dbReference type="AlphaFoldDB" id="A0A5C6ND58"/>
<keyword evidence="2 6" id="KW-0812">Transmembrane</keyword>
<keyword evidence="10" id="KW-0675">Receptor</keyword>
<organism evidence="10 11">
    <name type="scientific">Takifugu flavidus</name>
    <name type="common">sansaifugu</name>
    <dbReference type="NCBI Taxonomy" id="433684"/>
    <lineage>
        <taxon>Eukaryota</taxon>
        <taxon>Metazoa</taxon>
        <taxon>Chordata</taxon>
        <taxon>Craniata</taxon>
        <taxon>Vertebrata</taxon>
        <taxon>Euteleostomi</taxon>
        <taxon>Actinopterygii</taxon>
        <taxon>Neopterygii</taxon>
        <taxon>Teleostei</taxon>
        <taxon>Neoteleostei</taxon>
        <taxon>Acanthomorphata</taxon>
        <taxon>Eupercaria</taxon>
        <taxon>Tetraodontiformes</taxon>
        <taxon>Tetradontoidea</taxon>
        <taxon>Tetraodontidae</taxon>
        <taxon>Takifugu</taxon>
    </lineage>
</organism>
<feature type="transmembrane region" description="Helical" evidence="6">
    <location>
        <begin position="589"/>
        <end position="612"/>
    </location>
</feature>
<dbReference type="PROSITE" id="PS50221">
    <property type="entry name" value="GAIN_B"/>
    <property type="match status" value="1"/>
</dbReference>
<feature type="signal peptide" evidence="7">
    <location>
        <begin position="1"/>
        <end position="16"/>
    </location>
</feature>
<feature type="domain" description="GAIN-B" evidence="8">
    <location>
        <begin position="193"/>
        <end position="347"/>
    </location>
</feature>
<proteinExistence type="predicted"/>
<dbReference type="InterPro" id="IPR053066">
    <property type="entry name" value="ADGR_G7"/>
</dbReference>
<dbReference type="Pfam" id="PF01825">
    <property type="entry name" value="GPS"/>
    <property type="match status" value="1"/>
</dbReference>
<dbReference type="InterPro" id="IPR057244">
    <property type="entry name" value="GAIN_B"/>
</dbReference>
<keyword evidence="5" id="KW-1015">Disulfide bond</keyword>
<feature type="transmembrane region" description="Helical" evidence="6">
    <location>
        <begin position="492"/>
        <end position="513"/>
    </location>
</feature>
<evidence type="ECO:0000256" key="1">
    <source>
        <dbReference type="ARBA" id="ARBA00004141"/>
    </source>
</evidence>
<evidence type="ECO:0000256" key="4">
    <source>
        <dbReference type="ARBA" id="ARBA00023136"/>
    </source>
</evidence>
<dbReference type="PRINTS" id="PR00249">
    <property type="entry name" value="GPCRSECRETIN"/>
</dbReference>
<dbReference type="Pfam" id="PF22257">
    <property type="entry name" value="GPR128_N"/>
    <property type="match status" value="1"/>
</dbReference>